<dbReference type="OrthoDB" id="2588856at2"/>
<dbReference type="Proteomes" id="UP000219636">
    <property type="component" value="Unassembled WGS sequence"/>
</dbReference>
<evidence type="ECO:0000313" key="4">
    <source>
        <dbReference type="Proteomes" id="UP000219636"/>
    </source>
</evidence>
<keyword evidence="1" id="KW-1133">Transmembrane helix</keyword>
<reference evidence="4" key="1">
    <citation type="submission" date="2017-08" db="EMBL/GenBank/DDBJ databases">
        <authorList>
            <person name="Varghese N."/>
            <person name="Submissions S."/>
        </authorList>
    </citation>
    <scope>NUCLEOTIDE SEQUENCE [LARGE SCALE GENOMIC DNA]</scope>
    <source>
        <strain evidence="4">JC22</strain>
    </source>
</reference>
<proteinExistence type="predicted"/>
<organism evidence="3 4">
    <name type="scientific">Ureibacillus xyleni</name>
    <dbReference type="NCBI Taxonomy" id="614648"/>
    <lineage>
        <taxon>Bacteria</taxon>
        <taxon>Bacillati</taxon>
        <taxon>Bacillota</taxon>
        <taxon>Bacilli</taxon>
        <taxon>Bacillales</taxon>
        <taxon>Caryophanaceae</taxon>
        <taxon>Ureibacillus</taxon>
    </lineage>
</organism>
<sequence>MNKKFFIIGILLFAIITVTVINIFSKNAPKEVEIKQNFSHVEVETDNADIVFIASKGETAKIELENGNSKYKLNANVKGDTLEIEIDHKWFKLFSFDFFSKTPILKVYLPENLAGTINAETDNGTIKASDLASKEFSVETNNGEVYLSNLKVTALFAESDNGEIFLDNIDGEIVGESSNGDISLKNKTLNQPADLETNNGTIFIQTKNAPQNVKIEADTDNGEIIVLGNSNSTTIFGEGKELIKLKSNNGDIIVEN</sequence>
<dbReference type="RefSeq" id="WP_097072582.1">
    <property type="nucleotide sequence ID" value="NZ_OBMQ01000002.1"/>
</dbReference>
<evidence type="ECO:0000259" key="2">
    <source>
        <dbReference type="Pfam" id="PF13349"/>
    </source>
</evidence>
<name>A0A285RYC0_9BACL</name>
<gene>
    <name evidence="3" type="ORF">SAMN05880501_102235</name>
</gene>
<feature type="transmembrane region" description="Helical" evidence="1">
    <location>
        <begin position="6"/>
        <end position="25"/>
    </location>
</feature>
<keyword evidence="1" id="KW-0472">Membrane</keyword>
<dbReference type="Gene3D" id="2.160.20.120">
    <property type="match status" value="1"/>
</dbReference>
<dbReference type="InterPro" id="IPR025164">
    <property type="entry name" value="Toastrack_DUF4097"/>
</dbReference>
<dbReference type="EMBL" id="OBMQ01000002">
    <property type="protein sequence ID" value="SOB99582.1"/>
    <property type="molecule type" value="Genomic_DNA"/>
</dbReference>
<keyword evidence="4" id="KW-1185">Reference proteome</keyword>
<dbReference type="Pfam" id="PF13349">
    <property type="entry name" value="DUF4097"/>
    <property type="match status" value="1"/>
</dbReference>
<keyword evidence="1" id="KW-0812">Transmembrane</keyword>
<evidence type="ECO:0000313" key="3">
    <source>
        <dbReference type="EMBL" id="SOB99582.1"/>
    </source>
</evidence>
<accession>A0A285RYC0</accession>
<dbReference type="AlphaFoldDB" id="A0A285RYC0"/>
<evidence type="ECO:0000256" key="1">
    <source>
        <dbReference type="SAM" id="Phobius"/>
    </source>
</evidence>
<protein>
    <submittedName>
        <fullName evidence="3">Putative adhesin</fullName>
    </submittedName>
</protein>
<feature type="domain" description="DUF4097" evidence="2">
    <location>
        <begin position="39"/>
        <end position="169"/>
    </location>
</feature>